<dbReference type="InterPro" id="IPR003891">
    <property type="entry name" value="Initiation_fac_eIF4g_MI"/>
</dbReference>
<feature type="region of interest" description="Disordered" evidence="5">
    <location>
        <begin position="846"/>
        <end position="894"/>
    </location>
</feature>
<evidence type="ECO:0000313" key="8">
    <source>
        <dbReference type="Proteomes" id="UP000327157"/>
    </source>
</evidence>
<feature type="region of interest" description="Disordered" evidence="5">
    <location>
        <begin position="1"/>
        <end position="79"/>
    </location>
</feature>
<feature type="compositionally biased region" description="Polar residues" evidence="5">
    <location>
        <begin position="550"/>
        <end position="559"/>
    </location>
</feature>
<evidence type="ECO:0000259" key="6">
    <source>
        <dbReference type="PROSITE" id="PS51366"/>
    </source>
</evidence>
<dbReference type="SUPFAM" id="SSF48371">
    <property type="entry name" value="ARM repeat"/>
    <property type="match status" value="3"/>
</dbReference>
<comment type="caution">
    <text evidence="7">The sequence shown here is derived from an EMBL/GenBank/DDBJ whole genome shotgun (WGS) entry which is preliminary data.</text>
</comment>
<evidence type="ECO:0000313" key="7">
    <source>
        <dbReference type="EMBL" id="KAB2595256.1"/>
    </source>
</evidence>
<feature type="compositionally biased region" description="Basic and acidic residues" evidence="5">
    <location>
        <begin position="366"/>
        <end position="394"/>
    </location>
</feature>
<dbReference type="InterPro" id="IPR003890">
    <property type="entry name" value="MIF4G-like_typ-3"/>
</dbReference>
<keyword evidence="2 7" id="KW-0396">Initiation factor</keyword>
<evidence type="ECO:0000256" key="1">
    <source>
        <dbReference type="ARBA" id="ARBA00005775"/>
    </source>
</evidence>
<dbReference type="PANTHER" id="PTHR23253">
    <property type="entry name" value="EUKARYOTIC TRANSLATION INITIATION FACTOR 4 GAMMA"/>
    <property type="match status" value="1"/>
</dbReference>
<dbReference type="GO" id="GO:0003743">
    <property type="term" value="F:translation initiation factor activity"/>
    <property type="evidence" value="ECO:0007669"/>
    <property type="project" value="UniProtKB-KW"/>
</dbReference>
<dbReference type="EMBL" id="SMOL01000781">
    <property type="protein sequence ID" value="KAB2595256.1"/>
    <property type="molecule type" value="Genomic_DNA"/>
</dbReference>
<dbReference type="Pfam" id="PF02847">
    <property type="entry name" value="MA3"/>
    <property type="match status" value="1"/>
</dbReference>
<feature type="region of interest" description="Disordered" evidence="5">
    <location>
        <begin position="366"/>
        <end position="395"/>
    </location>
</feature>
<dbReference type="AlphaFoldDB" id="A0A5N5EWP0"/>
<protein>
    <submittedName>
        <fullName evidence="7">Eukaryotic translation initiation factor 4G-like</fullName>
    </submittedName>
</protein>
<keyword evidence="4" id="KW-0648">Protein biosynthesis</keyword>
<keyword evidence="8" id="KW-1185">Reference proteome</keyword>
<dbReference type="Gene3D" id="1.25.40.180">
    <property type="match status" value="3"/>
</dbReference>
<evidence type="ECO:0000256" key="5">
    <source>
        <dbReference type="SAM" id="MobiDB-lite"/>
    </source>
</evidence>
<dbReference type="PROSITE" id="PS51366">
    <property type="entry name" value="MI"/>
    <property type="match status" value="1"/>
</dbReference>
<feature type="compositionally biased region" description="Basic and acidic residues" evidence="5">
    <location>
        <begin position="690"/>
        <end position="707"/>
    </location>
</feature>
<dbReference type="InterPro" id="IPR016024">
    <property type="entry name" value="ARM-type_fold"/>
</dbReference>
<dbReference type="Pfam" id="PF02854">
    <property type="entry name" value="MIF4G"/>
    <property type="match status" value="2"/>
</dbReference>
<evidence type="ECO:0000256" key="2">
    <source>
        <dbReference type="ARBA" id="ARBA00022540"/>
    </source>
</evidence>
<evidence type="ECO:0000256" key="4">
    <source>
        <dbReference type="ARBA" id="ARBA00022917"/>
    </source>
</evidence>
<keyword evidence="3" id="KW-0810">Translation regulation</keyword>
<dbReference type="PANTHER" id="PTHR23253:SF9">
    <property type="entry name" value="EUKARYOTIC TRANSLATION INITIATION FACTOR 4 GAMMA 2"/>
    <property type="match status" value="1"/>
</dbReference>
<evidence type="ECO:0000256" key="3">
    <source>
        <dbReference type="ARBA" id="ARBA00022845"/>
    </source>
</evidence>
<sequence length="1087" mass="122785">MVPAQRGGVQNGAHAQPQLHGGSDVPIASTAPQTAEASAPQRCSRIVPKPPTSQSVSVTSDTRKPTTPAKPPGDASKGVSVQVGMFMPMPFHQPQVLVQFGGPNQQIQSQSMSSSSIQMPMPVQLPIGSTQVQQPVFVPGLQPHPMQPKGIMHQSQNMTFTPQMGPQIPQTGNLGISMASQCPQQLGSNFGVLRSPCARTPVQQHVRGILPGPAHSVGHQGGMQRNNSDADRWQRATNFQPKGLMPSPHTPLQVMHQADRKNEVDKVSDEELAKQRKLKAILNKLTPQNFEKLFEQVKAVNIDNATTLTAVVSQIFDKALMRPTFCDMYANFCFYLAGELPDFSEDNEKITFKRLLLNKCQEEFERGGREQEETNKADEEGQVKQSEEEREEKRIKARTRRLGNISLIGELYKKRMLTERVMHECIKKLFGQQQTPDEQDIEVLCKLMSTIGEMIDHPKAKKYMDPYFERMKSLSNNMKLSSRVRFMLNDAIDLRKNKWQQRRKVEGRIKIEEVHRDAAQERQAQSSRLVRDPGINPSARRGPPMEFSPRGSTKLSSPNAHMKLTPQNFEKLFEQRHQADRKNEVGKVSEEEQAKQRQLKAILNKLTPQNFEKLFEQVKAVNIENVTTLTGVISQIFDKALMEPTFCEMYANFCFYLAGELPGFSEDKEKITFKRLLLCKCQEEFERGEREQEEAYKANEEGQVKQSEEEEEEKRIKARRRTLGNIRLIGELYKKKMLTERIMHGCIKKLLGQQQTPDEEDIEALCILMSTIGEMIDHPKAKEHMDAYFERMKSLSNNMKLSSRVRFMLKDAIDLRKNKWQQGSKVEGPKKIEEVHRDAAQELQAQSSRLARGPGINPSARRGPPSPRGSTMLSSPNVHSFDRTLPTSPPTRAHGAALTQNVPSENVLTEDSLRDMSLAAIREFYSAQDEKEVALCIKELNSPSFHPLMISLWVIDSFERKDAERDLLAKLLINLTKTNDGTLSQSQLIKGFEIVLSTLEDTIGRLIHEDGEEPGLLREVGLAGNILGDVLEIIKPEKGLKTYGDYPYVLQLVVGDFSALRSSQIKDSREIYLEISDAHCNRARRNS</sequence>
<reference evidence="7 8" key="1">
    <citation type="submission" date="2019-09" db="EMBL/GenBank/DDBJ databases">
        <authorList>
            <person name="Ou C."/>
        </authorList>
    </citation>
    <scope>NUCLEOTIDE SEQUENCE [LARGE SCALE GENOMIC DNA]</scope>
    <source>
        <strain evidence="7">S2</strain>
        <tissue evidence="7">Leaf</tissue>
    </source>
</reference>
<dbReference type="SMART" id="SM00543">
    <property type="entry name" value="MIF4G"/>
    <property type="match status" value="2"/>
</dbReference>
<name>A0A5N5EWP0_9ROSA</name>
<comment type="similarity">
    <text evidence="1">Belongs to the eukaryotic initiation factor 4G family.</text>
</comment>
<dbReference type="FunFam" id="1.25.40.180:FF:000024">
    <property type="entry name" value="Eukaryotic translation initiation factor 4G"/>
    <property type="match status" value="2"/>
</dbReference>
<feature type="region of interest" description="Disordered" evidence="5">
    <location>
        <begin position="518"/>
        <end position="559"/>
    </location>
</feature>
<dbReference type="OrthoDB" id="514777at2759"/>
<feature type="region of interest" description="Disordered" evidence="5">
    <location>
        <begin position="690"/>
        <end position="713"/>
    </location>
</feature>
<dbReference type="GO" id="GO:0006417">
    <property type="term" value="P:regulation of translation"/>
    <property type="evidence" value="ECO:0007669"/>
    <property type="project" value="UniProtKB-KW"/>
</dbReference>
<dbReference type="GO" id="GO:0016281">
    <property type="term" value="C:eukaryotic translation initiation factor 4F complex"/>
    <property type="evidence" value="ECO:0007669"/>
    <property type="project" value="TreeGrafter"/>
</dbReference>
<reference evidence="7 8" key="3">
    <citation type="submission" date="2019-11" db="EMBL/GenBank/DDBJ databases">
        <title>A de novo genome assembly of a pear dwarfing rootstock.</title>
        <authorList>
            <person name="Wang F."/>
            <person name="Wang J."/>
            <person name="Li S."/>
            <person name="Zhang Y."/>
            <person name="Fang M."/>
            <person name="Ma L."/>
            <person name="Zhao Y."/>
            <person name="Jiang S."/>
        </authorList>
    </citation>
    <scope>NUCLEOTIDE SEQUENCE [LARGE SCALE GENOMIC DNA]</scope>
    <source>
        <strain evidence="7">S2</strain>
        <tissue evidence="7">Leaf</tissue>
    </source>
</reference>
<proteinExistence type="inferred from homology"/>
<reference evidence="8" key="2">
    <citation type="submission" date="2019-10" db="EMBL/GenBank/DDBJ databases">
        <title>A de novo genome assembly of a pear dwarfing rootstock.</title>
        <authorList>
            <person name="Wang F."/>
            <person name="Wang J."/>
            <person name="Li S."/>
            <person name="Zhang Y."/>
            <person name="Fang M."/>
            <person name="Ma L."/>
            <person name="Zhao Y."/>
            <person name="Jiang S."/>
        </authorList>
    </citation>
    <scope>NUCLEOTIDE SEQUENCE [LARGE SCALE GENOMIC DNA]</scope>
</reference>
<feature type="domain" description="MI" evidence="6">
    <location>
        <begin position="912"/>
        <end position="1037"/>
    </location>
</feature>
<organism evidence="7 8">
    <name type="scientific">Pyrus ussuriensis x Pyrus communis</name>
    <dbReference type="NCBI Taxonomy" id="2448454"/>
    <lineage>
        <taxon>Eukaryota</taxon>
        <taxon>Viridiplantae</taxon>
        <taxon>Streptophyta</taxon>
        <taxon>Embryophyta</taxon>
        <taxon>Tracheophyta</taxon>
        <taxon>Spermatophyta</taxon>
        <taxon>Magnoliopsida</taxon>
        <taxon>eudicotyledons</taxon>
        <taxon>Gunneridae</taxon>
        <taxon>Pentapetalae</taxon>
        <taxon>rosids</taxon>
        <taxon>fabids</taxon>
        <taxon>Rosales</taxon>
        <taxon>Rosaceae</taxon>
        <taxon>Amygdaloideae</taxon>
        <taxon>Maleae</taxon>
        <taxon>Pyrus</taxon>
    </lineage>
</organism>
<dbReference type="GO" id="GO:0003729">
    <property type="term" value="F:mRNA binding"/>
    <property type="evidence" value="ECO:0007669"/>
    <property type="project" value="TreeGrafter"/>
</dbReference>
<gene>
    <name evidence="7" type="ORF">D8674_030706</name>
</gene>
<dbReference type="Proteomes" id="UP000327157">
    <property type="component" value="Chromosome 7"/>
</dbReference>
<accession>A0A5N5EWP0</accession>